<feature type="region of interest" description="Disordered" evidence="2">
    <location>
        <begin position="162"/>
        <end position="187"/>
    </location>
</feature>
<keyword evidence="1" id="KW-0175">Coiled coil</keyword>
<reference evidence="3" key="2">
    <citation type="submission" date="2022-01" db="EMBL/GenBank/DDBJ databases">
        <authorList>
            <person name="Yamashiro T."/>
            <person name="Shiraishi A."/>
            <person name="Satake H."/>
            <person name="Nakayama K."/>
        </authorList>
    </citation>
    <scope>NUCLEOTIDE SEQUENCE</scope>
</reference>
<organism evidence="3 4">
    <name type="scientific">Tanacetum coccineum</name>
    <dbReference type="NCBI Taxonomy" id="301880"/>
    <lineage>
        <taxon>Eukaryota</taxon>
        <taxon>Viridiplantae</taxon>
        <taxon>Streptophyta</taxon>
        <taxon>Embryophyta</taxon>
        <taxon>Tracheophyta</taxon>
        <taxon>Spermatophyta</taxon>
        <taxon>Magnoliopsida</taxon>
        <taxon>eudicotyledons</taxon>
        <taxon>Gunneridae</taxon>
        <taxon>Pentapetalae</taxon>
        <taxon>asterids</taxon>
        <taxon>campanulids</taxon>
        <taxon>Asterales</taxon>
        <taxon>Asteraceae</taxon>
        <taxon>Asteroideae</taxon>
        <taxon>Anthemideae</taxon>
        <taxon>Anthemidinae</taxon>
        <taxon>Tanacetum</taxon>
    </lineage>
</organism>
<keyword evidence="4" id="KW-1185">Reference proteome</keyword>
<protein>
    <submittedName>
        <fullName evidence="3">Uncharacterized protein</fullName>
    </submittedName>
</protein>
<evidence type="ECO:0000256" key="2">
    <source>
        <dbReference type="SAM" id="MobiDB-lite"/>
    </source>
</evidence>
<reference evidence="3" key="1">
    <citation type="journal article" date="2022" name="Int. J. Mol. Sci.">
        <title>Draft Genome of Tanacetum Coccineum: Genomic Comparison of Closely Related Tanacetum-Family Plants.</title>
        <authorList>
            <person name="Yamashiro T."/>
            <person name="Shiraishi A."/>
            <person name="Nakayama K."/>
            <person name="Satake H."/>
        </authorList>
    </citation>
    <scope>NUCLEOTIDE SEQUENCE</scope>
</reference>
<dbReference type="Proteomes" id="UP001151760">
    <property type="component" value="Unassembled WGS sequence"/>
</dbReference>
<proteinExistence type="predicted"/>
<sequence length="479" mass="53917">MTDSNERKHVLDYTHVNLHYVEDQRKNLLGKFNSLNQELSSCKSELNDLRNTKTLNLSLQDEITKLSLENESLKDEISNLKKVIEKWTCSRVTLDQLLSEQIPGNISKASEIFPDITSDSETEQRPLPPLPKLTGAEPANSSKFPSLTNLTLTKTVPKKTHLTSKNVSTVKGKAGSKPPSISESYLDKNSDLTTEKLVLTLMEEVKGLKEHIKLPTDTSPSESQSSSSKSAVGKQRPWFEPCKHRGYSRELGPKVVFRDNSLGDTEGYGSVNCNGITFTRVAYMNVFNIRRQELEESFHVTFSEDDEASSQSSTEGDEINFNENITFPDDEFSQHRNKISQNSGMRSCPYHETPESTTSNDRPFINTHESEDNPEPAKVQVSIINEPISEAILLISETSQSEGPPLPQDRWSRDGHIELVNIIGEPLAGITTRSRIRYSEAAFTYECLYVNFLSEIKPKRLSKALKEEGWIIAMQDELN</sequence>
<evidence type="ECO:0000256" key="1">
    <source>
        <dbReference type="SAM" id="Coils"/>
    </source>
</evidence>
<gene>
    <name evidence="3" type="ORF">Tco_1028493</name>
</gene>
<accession>A0ABQ5G2J5</accession>
<feature type="region of interest" description="Disordered" evidence="2">
    <location>
        <begin position="211"/>
        <end position="235"/>
    </location>
</feature>
<evidence type="ECO:0000313" key="4">
    <source>
        <dbReference type="Proteomes" id="UP001151760"/>
    </source>
</evidence>
<evidence type="ECO:0000313" key="3">
    <source>
        <dbReference type="EMBL" id="GJT69207.1"/>
    </source>
</evidence>
<feature type="region of interest" description="Disordered" evidence="2">
    <location>
        <begin position="302"/>
        <end position="362"/>
    </location>
</feature>
<name>A0ABQ5G2J5_9ASTR</name>
<feature type="coiled-coil region" evidence="1">
    <location>
        <begin position="32"/>
        <end position="90"/>
    </location>
</feature>
<feature type="compositionally biased region" description="Low complexity" evidence="2">
    <location>
        <begin position="219"/>
        <end position="230"/>
    </location>
</feature>
<comment type="caution">
    <text evidence="3">The sequence shown here is derived from an EMBL/GenBank/DDBJ whole genome shotgun (WGS) entry which is preliminary data.</text>
</comment>
<dbReference type="EMBL" id="BQNB010017967">
    <property type="protein sequence ID" value="GJT69207.1"/>
    <property type="molecule type" value="Genomic_DNA"/>
</dbReference>
<feature type="region of interest" description="Disordered" evidence="2">
    <location>
        <begin position="116"/>
        <end position="146"/>
    </location>
</feature>